<sequence length="220" mass="25128">MKTSKQIDKNLPNKLTLSRMFLMIPIILIMSLYISISSNLVFFSISNFWKLISQRILASLILLIFVIAMATDYLDGFLARKYNIVSVFGQIWDPIADKLITTSTLIFLTVASQNFIPFILVILFVVRDLIVDGARIVMKNYKIDISASKWGKIKTLITTFWIIAALIIMIIQPNFIFNSNPNINQIIRWAINIPLIIALGFSIFSGVLYVSKLNNYLKKK</sequence>
<evidence type="ECO:0000256" key="9">
    <source>
        <dbReference type="ARBA" id="ARBA00023209"/>
    </source>
</evidence>
<dbReference type="InterPro" id="IPR048254">
    <property type="entry name" value="CDP_ALCOHOL_P_TRANSF_CS"/>
</dbReference>
<dbReference type="InterPro" id="IPR043130">
    <property type="entry name" value="CDP-OH_PTrfase_TM_dom"/>
</dbReference>
<feature type="transmembrane region" description="Helical" evidence="13">
    <location>
        <begin position="155"/>
        <end position="177"/>
    </location>
</feature>
<dbReference type="PANTHER" id="PTHR14269">
    <property type="entry name" value="CDP-DIACYLGLYCEROL--GLYCEROL-3-PHOSPHATE 3-PHOSPHATIDYLTRANSFERASE-RELATED"/>
    <property type="match status" value="1"/>
</dbReference>
<dbReference type="EMBL" id="CP034841">
    <property type="protein sequence ID" value="QBF34653.1"/>
    <property type="molecule type" value="Genomic_DNA"/>
</dbReference>
<evidence type="ECO:0000256" key="1">
    <source>
        <dbReference type="ARBA" id="ARBA00004141"/>
    </source>
</evidence>
<evidence type="ECO:0000256" key="7">
    <source>
        <dbReference type="ARBA" id="ARBA00023098"/>
    </source>
</evidence>
<keyword evidence="10" id="KW-1208">Phospholipid metabolism</keyword>
<evidence type="ECO:0000313" key="14">
    <source>
        <dbReference type="EMBL" id="QBF34653.1"/>
    </source>
</evidence>
<feature type="transmembrane region" description="Helical" evidence="13">
    <location>
        <begin position="115"/>
        <end position="134"/>
    </location>
</feature>
<comment type="similarity">
    <text evidence="2 12">Belongs to the CDP-alcohol phosphatidyltransferase class-I family.</text>
</comment>
<keyword evidence="15" id="KW-1185">Reference proteome</keyword>
<keyword evidence="9" id="KW-0594">Phospholipid biosynthesis</keyword>
<dbReference type="PANTHER" id="PTHR14269:SF62">
    <property type="entry name" value="CDP-DIACYLGLYCEROL--GLYCEROL-3-PHOSPHATE 3-PHOSPHATIDYLTRANSFERASE 1, CHLOROPLASTIC"/>
    <property type="match status" value="1"/>
</dbReference>
<evidence type="ECO:0000256" key="13">
    <source>
        <dbReference type="SAM" id="Phobius"/>
    </source>
</evidence>
<gene>
    <name evidence="14" type="primary">pgsA</name>
    <name evidence="14" type="ORF">EG856_01815</name>
</gene>
<accession>A0A4P6MNQ6</accession>
<dbReference type="PROSITE" id="PS00379">
    <property type="entry name" value="CDP_ALCOHOL_P_TRANSF"/>
    <property type="match status" value="1"/>
</dbReference>
<evidence type="ECO:0000256" key="12">
    <source>
        <dbReference type="RuleBase" id="RU003750"/>
    </source>
</evidence>
<dbReference type="Proteomes" id="UP000289326">
    <property type="component" value="Chromosome"/>
</dbReference>
<name>A0A4P6MNQ6_9BACT</name>
<evidence type="ECO:0000256" key="3">
    <source>
        <dbReference type="ARBA" id="ARBA00022516"/>
    </source>
</evidence>
<dbReference type="InterPro" id="IPR050324">
    <property type="entry name" value="CDP-alcohol_PTase-I"/>
</dbReference>
<dbReference type="EC" id="2.7.8.5" evidence="11"/>
<keyword evidence="6 13" id="KW-1133">Transmembrane helix</keyword>
<dbReference type="InterPro" id="IPR000462">
    <property type="entry name" value="CDP-OH_P_trans"/>
</dbReference>
<reference evidence="14 15" key="1">
    <citation type="submission" date="2019-01" db="EMBL/GenBank/DDBJ databases">
        <title>Complete sequence and annotation of the Mycoplasma phocirhinis strain 852T genome.</title>
        <authorList>
            <person name="Frasca S.Jr."/>
            <person name="Kutish G.F."/>
            <person name="Castellanos Gell J."/>
            <person name="Michaels D.L."/>
            <person name="Brown D.R."/>
        </authorList>
    </citation>
    <scope>NUCLEOTIDE SEQUENCE [LARGE SCALE GENOMIC DNA]</scope>
    <source>
        <strain evidence="14 15">852</strain>
    </source>
</reference>
<dbReference type="NCBIfam" id="TIGR00560">
    <property type="entry name" value="pgsA"/>
    <property type="match status" value="1"/>
</dbReference>
<evidence type="ECO:0000256" key="10">
    <source>
        <dbReference type="ARBA" id="ARBA00023264"/>
    </source>
</evidence>
<keyword evidence="8 13" id="KW-0472">Membrane</keyword>
<comment type="subcellular location">
    <subcellularLocation>
        <location evidence="1">Membrane</location>
        <topology evidence="1">Multi-pass membrane protein</topology>
    </subcellularLocation>
</comment>
<evidence type="ECO:0000256" key="8">
    <source>
        <dbReference type="ARBA" id="ARBA00023136"/>
    </source>
</evidence>
<dbReference type="GO" id="GO:0016020">
    <property type="term" value="C:membrane"/>
    <property type="evidence" value="ECO:0007669"/>
    <property type="project" value="UniProtKB-SubCell"/>
</dbReference>
<evidence type="ECO:0000256" key="6">
    <source>
        <dbReference type="ARBA" id="ARBA00022989"/>
    </source>
</evidence>
<protein>
    <recommendedName>
        <fullName evidence="11">CDP-diacylglycerol--glycerol-3-phosphate 3-phosphatidyltransferase</fullName>
        <ecNumber evidence="11">2.7.8.5</ecNumber>
    </recommendedName>
</protein>
<dbReference type="GO" id="GO:0046474">
    <property type="term" value="P:glycerophospholipid biosynthetic process"/>
    <property type="evidence" value="ECO:0007669"/>
    <property type="project" value="TreeGrafter"/>
</dbReference>
<dbReference type="AlphaFoldDB" id="A0A4P6MNQ6"/>
<evidence type="ECO:0000256" key="11">
    <source>
        <dbReference type="NCBIfam" id="TIGR00560"/>
    </source>
</evidence>
<dbReference type="PIRSF" id="PIRSF000847">
    <property type="entry name" value="Phos_ph_gly_syn"/>
    <property type="match status" value="1"/>
</dbReference>
<feature type="transmembrane region" description="Helical" evidence="13">
    <location>
        <begin position="20"/>
        <end position="44"/>
    </location>
</feature>
<dbReference type="Gene3D" id="1.20.120.1760">
    <property type="match status" value="1"/>
</dbReference>
<dbReference type="OrthoDB" id="9796672at2"/>
<evidence type="ECO:0000256" key="2">
    <source>
        <dbReference type="ARBA" id="ARBA00010441"/>
    </source>
</evidence>
<proteinExistence type="inferred from homology"/>
<feature type="transmembrane region" description="Helical" evidence="13">
    <location>
        <begin position="56"/>
        <end position="74"/>
    </location>
</feature>
<evidence type="ECO:0000256" key="5">
    <source>
        <dbReference type="ARBA" id="ARBA00022692"/>
    </source>
</evidence>
<dbReference type="GO" id="GO:0008444">
    <property type="term" value="F:CDP-diacylglycerol-glycerol-3-phosphate 3-phosphatidyltransferase activity"/>
    <property type="evidence" value="ECO:0007669"/>
    <property type="project" value="UniProtKB-UniRule"/>
</dbReference>
<keyword evidence="5 13" id="KW-0812">Transmembrane</keyword>
<dbReference type="InterPro" id="IPR004570">
    <property type="entry name" value="Phosphatidylglycerol_P_synth"/>
</dbReference>
<keyword evidence="7" id="KW-0443">Lipid metabolism</keyword>
<evidence type="ECO:0000256" key="4">
    <source>
        <dbReference type="ARBA" id="ARBA00022679"/>
    </source>
</evidence>
<feature type="transmembrane region" description="Helical" evidence="13">
    <location>
        <begin position="189"/>
        <end position="210"/>
    </location>
</feature>
<keyword evidence="4 12" id="KW-0808">Transferase</keyword>
<keyword evidence="3" id="KW-0444">Lipid biosynthesis</keyword>
<organism evidence="14 15">
    <name type="scientific">Mycoplasmopsis phocirhinis</name>
    <dbReference type="NCBI Taxonomy" id="142650"/>
    <lineage>
        <taxon>Bacteria</taxon>
        <taxon>Bacillati</taxon>
        <taxon>Mycoplasmatota</taxon>
        <taxon>Mycoplasmoidales</taxon>
        <taxon>Metamycoplasmataceae</taxon>
        <taxon>Mycoplasmopsis</taxon>
    </lineage>
</organism>
<dbReference type="RefSeq" id="WP_130429430.1">
    <property type="nucleotide sequence ID" value="NZ_CP034841.1"/>
</dbReference>
<dbReference type="KEGG" id="mphi:EG856_01815"/>
<dbReference type="Pfam" id="PF01066">
    <property type="entry name" value="CDP-OH_P_transf"/>
    <property type="match status" value="1"/>
</dbReference>
<evidence type="ECO:0000313" key="15">
    <source>
        <dbReference type="Proteomes" id="UP000289326"/>
    </source>
</evidence>